<reference evidence="6" key="1">
    <citation type="journal article" date="2019" name="Int. J. Syst. Evol. Microbiol.">
        <title>The Global Catalogue of Microorganisms (GCM) 10K type strain sequencing project: providing services to taxonomists for standard genome sequencing and annotation.</title>
        <authorList>
            <consortium name="The Broad Institute Genomics Platform"/>
            <consortium name="The Broad Institute Genome Sequencing Center for Infectious Disease"/>
            <person name="Wu L."/>
            <person name="Ma J."/>
        </authorList>
    </citation>
    <scope>NUCLEOTIDE SEQUENCE [LARGE SCALE GENOMIC DNA]</scope>
    <source>
        <strain evidence="6">JCM 16034</strain>
    </source>
</reference>
<feature type="chain" id="PRO_5045281539" evidence="3">
    <location>
        <begin position="25"/>
        <end position="688"/>
    </location>
</feature>
<dbReference type="Proteomes" id="UP001500432">
    <property type="component" value="Unassembled WGS sequence"/>
</dbReference>
<dbReference type="RefSeq" id="WP_344298584.1">
    <property type="nucleotide sequence ID" value="NZ_BAAAQW010000003.1"/>
</dbReference>
<evidence type="ECO:0000259" key="4">
    <source>
        <dbReference type="Pfam" id="PF04536"/>
    </source>
</evidence>
<dbReference type="Gene3D" id="3.10.310.50">
    <property type="match status" value="1"/>
</dbReference>
<comment type="caution">
    <text evidence="5">The sequence shown here is derived from an EMBL/GenBank/DDBJ whole genome shotgun (WGS) entry which is preliminary data.</text>
</comment>
<keyword evidence="6" id="KW-1185">Reference proteome</keyword>
<feature type="transmembrane region" description="Helical" evidence="2">
    <location>
        <begin position="173"/>
        <end position="194"/>
    </location>
</feature>
<evidence type="ECO:0000313" key="5">
    <source>
        <dbReference type="EMBL" id="GAA2198215.1"/>
    </source>
</evidence>
<accession>A0ABP5NI30</accession>
<evidence type="ECO:0000256" key="2">
    <source>
        <dbReference type="SAM" id="Phobius"/>
    </source>
</evidence>
<keyword evidence="2" id="KW-1133">Transmembrane helix</keyword>
<protein>
    <submittedName>
        <fullName evidence="5">TPM domain-containing protein</fullName>
    </submittedName>
</protein>
<organism evidence="5 6">
    <name type="scientific">Sinomonas flava</name>
    <dbReference type="NCBI Taxonomy" id="496857"/>
    <lineage>
        <taxon>Bacteria</taxon>
        <taxon>Bacillati</taxon>
        <taxon>Actinomycetota</taxon>
        <taxon>Actinomycetes</taxon>
        <taxon>Micrococcales</taxon>
        <taxon>Micrococcaceae</taxon>
        <taxon>Sinomonas</taxon>
    </lineage>
</organism>
<dbReference type="InterPro" id="IPR007621">
    <property type="entry name" value="TPM_dom"/>
</dbReference>
<feature type="signal peptide" evidence="3">
    <location>
        <begin position="1"/>
        <end position="24"/>
    </location>
</feature>
<dbReference type="EMBL" id="BAAAQW010000003">
    <property type="protein sequence ID" value="GAA2198215.1"/>
    <property type="molecule type" value="Genomic_DNA"/>
</dbReference>
<proteinExistence type="predicted"/>
<evidence type="ECO:0000256" key="1">
    <source>
        <dbReference type="SAM" id="Coils"/>
    </source>
</evidence>
<evidence type="ECO:0000313" key="6">
    <source>
        <dbReference type="Proteomes" id="UP001500432"/>
    </source>
</evidence>
<dbReference type="Pfam" id="PF04536">
    <property type="entry name" value="TPM_phosphatase"/>
    <property type="match status" value="1"/>
</dbReference>
<keyword evidence="1" id="KW-0175">Coiled coil</keyword>
<feature type="coiled-coil region" evidence="1">
    <location>
        <begin position="343"/>
        <end position="396"/>
    </location>
</feature>
<feature type="domain" description="TPM" evidence="4">
    <location>
        <begin position="41"/>
        <end position="158"/>
    </location>
</feature>
<gene>
    <name evidence="5" type="ORF">GCM10009849_10090</name>
</gene>
<keyword evidence="2" id="KW-0472">Membrane</keyword>
<sequence>MRSTAKTLLAAVAAALLMLFPATAAAWATDPVTIPSGTNIVDTQGALGGRKDEVQKAVQDLLTQHRVNLYVVIVDTFTNPSDRTVWAQTVAKNTGMGSADVLLAIATSGQYQLLANTQNAKVYSKLSAIGQNAVTPNLAGGKRDFAQAAIDTAKAVGDAAGGGSGTPTSDAGAAPWLIGGGVVVAGAAGAYLIARRRKGPAARPGVAGTLGPHEGERDPLAGLSVAELRTKANGLLVRADDAIRSSEQELGFAEASYGTEAVGAFTKALAEAKAHMGESFKLQQQLDDHIPDTEEQQRTWLGEIIRRSEAAIASLAEQKADFDALRELERNAPAALNDVASGSAEANSRLVAAEAELDQLRAKYADSALKHVADNITQAKERLAFVENASSTARQKLAEGETSPAAVAVRAAEGALHQARVLLDAIDKAASSLDDARTRLDAALADTQGDLAQAKAVASSGQHPELTGPIAAVDAALGQVQQELSASPKIDPVAALVRVEAAHQQLDEALTGVRDRQQQVQRAEASLQQAVASAQAQIGAASDYIAARRGGVGTEARTRLAEAQRNLDYALSISRTDPVTALAYAQQANALAAQAAQIAQQDVDQFAGWGGGPGYGGMFGGRRDGGGIAGAVLGGIIINSILSGGHHHGGGGGWGDGGGFGGGWGGGGGGFDSGFGGGGDFGGDGGSF</sequence>
<name>A0ABP5NI30_9MICC</name>
<evidence type="ECO:0000256" key="3">
    <source>
        <dbReference type="SAM" id="SignalP"/>
    </source>
</evidence>
<keyword evidence="2" id="KW-0812">Transmembrane</keyword>
<keyword evidence="3" id="KW-0732">Signal</keyword>